<dbReference type="InterPro" id="IPR050503">
    <property type="entry name" value="cAMP-dep_PK_reg_su-like"/>
</dbReference>
<dbReference type="Pfam" id="PF00027">
    <property type="entry name" value="cNMP_binding"/>
    <property type="match status" value="2"/>
</dbReference>
<dbReference type="Gene3D" id="2.60.120.10">
    <property type="entry name" value="Jelly Rolls"/>
    <property type="match status" value="2"/>
</dbReference>
<feature type="binding site" evidence="7">
    <location>
        <position position="336"/>
    </location>
    <ligand>
        <name>3',5'-cyclic AMP</name>
        <dbReference type="ChEBI" id="CHEBI:58165"/>
        <label>2</label>
    </ligand>
</feature>
<dbReference type="SUPFAM" id="SSF51206">
    <property type="entry name" value="cAMP-binding domain-like"/>
    <property type="match status" value="2"/>
</dbReference>
<feature type="binding site" evidence="7">
    <location>
        <position position="219"/>
    </location>
    <ligand>
        <name>3',5'-cyclic AMP</name>
        <dbReference type="ChEBI" id="CHEBI:58165"/>
        <label>1</label>
    </ligand>
</feature>
<evidence type="ECO:0000313" key="11">
    <source>
        <dbReference type="Proteomes" id="UP000678499"/>
    </source>
</evidence>
<evidence type="ECO:0000259" key="9">
    <source>
        <dbReference type="PROSITE" id="PS50042"/>
    </source>
</evidence>
<organism evidence="10">
    <name type="scientific">Notodromas monacha</name>
    <dbReference type="NCBI Taxonomy" id="399045"/>
    <lineage>
        <taxon>Eukaryota</taxon>
        <taxon>Metazoa</taxon>
        <taxon>Ecdysozoa</taxon>
        <taxon>Arthropoda</taxon>
        <taxon>Crustacea</taxon>
        <taxon>Oligostraca</taxon>
        <taxon>Ostracoda</taxon>
        <taxon>Podocopa</taxon>
        <taxon>Podocopida</taxon>
        <taxon>Cypridocopina</taxon>
        <taxon>Cypridoidea</taxon>
        <taxon>Cyprididae</taxon>
        <taxon>Notodromas</taxon>
    </lineage>
</organism>
<keyword evidence="6 7" id="KW-0114">cAMP</keyword>
<dbReference type="InterPro" id="IPR018490">
    <property type="entry name" value="cNMP-bd_dom_sf"/>
</dbReference>
<keyword evidence="4" id="KW-0677">Repeat</keyword>
<dbReference type="GO" id="GO:0005952">
    <property type="term" value="C:cAMP-dependent protein kinase complex"/>
    <property type="evidence" value="ECO:0007669"/>
    <property type="project" value="InterPro"/>
</dbReference>
<comment type="similarity">
    <text evidence="1">Belongs to the cAMP-dependent kinase regulatory chain family.</text>
</comment>
<dbReference type="SMART" id="SM00100">
    <property type="entry name" value="cNMP"/>
    <property type="match status" value="2"/>
</dbReference>
<keyword evidence="5 7" id="KW-0547">Nucleotide-binding</keyword>
<feature type="binding site" evidence="7">
    <location>
        <position position="210"/>
    </location>
    <ligand>
        <name>3',5'-cyclic AMP</name>
        <dbReference type="ChEBI" id="CHEBI:58165"/>
        <label>1</label>
    </ligand>
</feature>
<dbReference type="GO" id="GO:0005829">
    <property type="term" value="C:cytosol"/>
    <property type="evidence" value="ECO:0007669"/>
    <property type="project" value="TreeGrafter"/>
</dbReference>
<dbReference type="PANTHER" id="PTHR11635:SF152">
    <property type="entry name" value="CAMP-DEPENDENT PROTEIN KINASE TYPE I REGULATORY SUBUNIT-RELATED"/>
    <property type="match status" value="1"/>
</dbReference>
<evidence type="ECO:0000256" key="4">
    <source>
        <dbReference type="ARBA" id="ARBA00022737"/>
    </source>
</evidence>
<dbReference type="GO" id="GO:0004862">
    <property type="term" value="F:cAMP-dependent protein kinase inhibitor activity"/>
    <property type="evidence" value="ECO:0007669"/>
    <property type="project" value="TreeGrafter"/>
</dbReference>
<dbReference type="CDD" id="cd00038">
    <property type="entry name" value="CAP_ED"/>
    <property type="match status" value="2"/>
</dbReference>
<keyword evidence="2" id="KW-0597">Phosphoprotein</keyword>
<dbReference type="PRINTS" id="PR00103">
    <property type="entry name" value="CAMPKINASE"/>
</dbReference>
<accession>A0A7R9BSM0</accession>
<name>A0A7R9BSM0_9CRUS</name>
<dbReference type="InterPro" id="IPR012198">
    <property type="entry name" value="cAMP_dep_PK_reg_su"/>
</dbReference>
<evidence type="ECO:0000256" key="3">
    <source>
        <dbReference type="ARBA" id="ARBA00022566"/>
    </source>
</evidence>
<evidence type="ECO:0000256" key="2">
    <source>
        <dbReference type="ARBA" id="ARBA00022553"/>
    </source>
</evidence>
<feature type="domain" description="Cyclic nucleotide-binding" evidence="9">
    <location>
        <begin position="145"/>
        <end position="260"/>
    </location>
</feature>
<evidence type="ECO:0000256" key="8">
    <source>
        <dbReference type="SAM" id="MobiDB-lite"/>
    </source>
</evidence>
<sequence length="366" mass="40351">MIVFGACYFRSSGNYTRLIFEKSGSERERTFSAGDVSASVKQHPQQSSADKSPSPDDDRKRLDVDGDGDVSNRSAKMDADVAEHGGLLLGVDGKATPMKRPPARRGAVSAEPVDENDVTPYQRKVVPKNEASKESMSKAIEHNVLFTHLDFNEKQDVFDAMFEKEFEPQGVIIQQGDEGDNFYIVHEGTCEAVKDGVKVAAYDQGGSFGELALMFGQPRAASVLATTHVKVWGIDRETYRRILMGSTIKKRKLYDEFLSKIDILADLEDYERSTVADALQPVSFKDGDVVVKQGDQGDDFYIIMEGVAEVFQVKPGDGDQTPIKVGTLKSSNYFGEIALLYNTPRAATIIAKGPLDCVRLDRERSV</sequence>
<dbReference type="InterPro" id="IPR000595">
    <property type="entry name" value="cNMP-bd_dom"/>
</dbReference>
<dbReference type="OrthoDB" id="417078at2759"/>
<evidence type="ECO:0000256" key="7">
    <source>
        <dbReference type="PIRSR" id="PIRSR000548-1"/>
    </source>
</evidence>
<dbReference type="PANTHER" id="PTHR11635">
    <property type="entry name" value="CAMP-DEPENDENT PROTEIN KINASE REGULATORY CHAIN"/>
    <property type="match status" value="1"/>
</dbReference>
<dbReference type="EMBL" id="OA883830">
    <property type="protein sequence ID" value="CAD7279800.1"/>
    <property type="molecule type" value="Genomic_DNA"/>
</dbReference>
<feature type="compositionally biased region" description="Basic and acidic residues" evidence="8">
    <location>
        <begin position="53"/>
        <end position="64"/>
    </location>
</feature>
<dbReference type="GO" id="GO:0034236">
    <property type="term" value="F:protein kinase A catalytic subunit binding"/>
    <property type="evidence" value="ECO:0007669"/>
    <property type="project" value="TreeGrafter"/>
</dbReference>
<dbReference type="EMBL" id="CAJPEX010001793">
    <property type="protein sequence ID" value="CAG0919952.1"/>
    <property type="molecule type" value="Genomic_DNA"/>
</dbReference>
<protein>
    <recommendedName>
        <fullName evidence="9">Cyclic nucleotide-binding domain-containing protein</fullName>
    </recommendedName>
</protein>
<feature type="binding site" evidence="7">
    <location>
        <position position="345"/>
    </location>
    <ligand>
        <name>3',5'-cyclic AMP</name>
        <dbReference type="ChEBI" id="CHEBI:58165"/>
        <label>2</label>
    </ligand>
</feature>
<feature type="domain" description="Cyclic nucleotide-binding" evidence="9">
    <location>
        <begin position="263"/>
        <end position="366"/>
    </location>
</feature>
<dbReference type="GO" id="GO:0030552">
    <property type="term" value="F:cAMP binding"/>
    <property type="evidence" value="ECO:0007669"/>
    <property type="project" value="UniProtKB-KW"/>
</dbReference>
<proteinExistence type="inferred from homology"/>
<reference evidence="10" key="1">
    <citation type="submission" date="2020-11" db="EMBL/GenBank/DDBJ databases">
        <authorList>
            <person name="Tran Van P."/>
        </authorList>
    </citation>
    <scope>NUCLEOTIDE SEQUENCE</scope>
</reference>
<evidence type="ECO:0000313" key="10">
    <source>
        <dbReference type="EMBL" id="CAD7279800.1"/>
    </source>
</evidence>
<gene>
    <name evidence="10" type="ORF">NMOB1V02_LOCUS7465</name>
</gene>
<dbReference type="InterPro" id="IPR014710">
    <property type="entry name" value="RmlC-like_jellyroll"/>
</dbReference>
<dbReference type="PROSITE" id="PS00888">
    <property type="entry name" value="CNMP_BINDING_1"/>
    <property type="match status" value="2"/>
</dbReference>
<keyword evidence="3 7" id="KW-0116">cAMP-binding</keyword>
<dbReference type="InterPro" id="IPR018488">
    <property type="entry name" value="cNMP-bd_CS"/>
</dbReference>
<keyword evidence="11" id="KW-1185">Reference proteome</keyword>
<dbReference type="Proteomes" id="UP000678499">
    <property type="component" value="Unassembled WGS sequence"/>
</dbReference>
<evidence type="ECO:0000256" key="5">
    <source>
        <dbReference type="ARBA" id="ARBA00022741"/>
    </source>
</evidence>
<dbReference type="PROSITE" id="PS50042">
    <property type="entry name" value="CNMP_BINDING_3"/>
    <property type="match status" value="2"/>
</dbReference>
<dbReference type="PIRSF" id="PIRSF000548">
    <property type="entry name" value="PK_regulatory"/>
    <property type="match status" value="1"/>
</dbReference>
<evidence type="ECO:0000256" key="1">
    <source>
        <dbReference type="ARBA" id="ARBA00005753"/>
    </source>
</evidence>
<evidence type="ECO:0000256" key="6">
    <source>
        <dbReference type="ARBA" id="ARBA00023149"/>
    </source>
</evidence>
<feature type="region of interest" description="Disordered" evidence="8">
    <location>
        <begin position="30"/>
        <end position="115"/>
    </location>
</feature>
<dbReference type="PROSITE" id="PS00889">
    <property type="entry name" value="CNMP_BINDING_2"/>
    <property type="match status" value="2"/>
</dbReference>
<dbReference type="AlphaFoldDB" id="A0A7R9BSM0"/>